<gene>
    <name evidence="1" type="ORF">HMPREF2531_02513</name>
</gene>
<proteinExistence type="predicted"/>
<organism evidence="1">
    <name type="scientific">Bacteroides intestinalis</name>
    <dbReference type="NCBI Taxonomy" id="329854"/>
    <lineage>
        <taxon>Bacteria</taxon>
        <taxon>Pseudomonadati</taxon>
        <taxon>Bacteroidota</taxon>
        <taxon>Bacteroidia</taxon>
        <taxon>Bacteroidales</taxon>
        <taxon>Bacteroidaceae</taxon>
        <taxon>Bacteroides</taxon>
    </lineage>
</organism>
<evidence type="ECO:0000313" key="1">
    <source>
        <dbReference type="EMBL" id="KXT50011.1"/>
    </source>
</evidence>
<dbReference type="EMBL" id="LTDF01000085">
    <property type="protein sequence ID" value="KXT50011.1"/>
    <property type="molecule type" value="Genomic_DNA"/>
</dbReference>
<accession>A0A139LEZ0</accession>
<name>A0A139LEZ0_9BACE</name>
<sequence>MLIPDHKTACFQMYSIQLSVVSSFSLSAFPKLPVHRHFS</sequence>
<evidence type="ECO:0000313" key="2">
    <source>
        <dbReference type="Proteomes" id="UP000070319"/>
    </source>
</evidence>
<comment type="caution">
    <text evidence="1">The sequence shown here is derived from an EMBL/GenBank/DDBJ whole genome shotgun (WGS) entry which is preliminary data.</text>
</comment>
<reference evidence="1 2" key="1">
    <citation type="submission" date="2016-02" db="EMBL/GenBank/DDBJ databases">
        <authorList>
            <person name="Wen L."/>
            <person name="He K."/>
            <person name="Yang H."/>
        </authorList>
    </citation>
    <scope>NUCLEOTIDE SEQUENCE [LARGE SCALE GENOMIC DNA]</scope>
    <source>
        <strain evidence="1 2">KLE1704</strain>
    </source>
</reference>
<dbReference type="Proteomes" id="UP000070319">
    <property type="component" value="Unassembled WGS sequence"/>
</dbReference>
<dbReference type="AlphaFoldDB" id="A0A139LEZ0"/>
<dbReference type="PATRIC" id="fig|329854.7.peg.2557"/>
<protein>
    <submittedName>
        <fullName evidence="1">Uncharacterized protein</fullName>
    </submittedName>
</protein>